<sequence>MGFNPKHAHMGVEPTMKVSSQHSSELIVDVEISSHVYDGSVTNTDWWGAATNPQTSSASEGLKDELDELKRYLSTIHTHLHNNRGSSRHNGYHQSIGALSHILISIHGDLQDTLYLIEKEDRKTYQPGTKVYTWKLETLSWMVESITIQNIKLRVLLCTFDPDETVEAAIPPHYRKWRSQIIEDYVESEIKRCGRKRGELLFGIFTKLETEYLTPDVVRKRTKTQPLHPSTSQIPQTPSLVQDRHESISTKPTQSMGNDEYGVVFECRLGGEQADYLLKVRIDAEGALTIKFDEEPRLWPASLQAFRELDLRRASIHLSYLTPDVYMCALILERNRLGRIDVTTGCLFFQSSTDMKGFQRALTGKRGIKLRTLEKFKCDSKNAITGRLQIWLKDSGRSYDSTQTGLNSVLRRTSTSFSATSRTTLASMATLKAQQAIPGSQLTRIDEGCGLSIEMPIPPLVIMFVEWSSKDKKIQRGQILAFKFDEHSKLDRKKCKLDDKFPRCFVLHAVRVDLEIGPWKFPLKPKELSWIELSFSNDEEREVFTKQLEDARTIYKKRMEQHNRGMKFLRQGHHNTKEYGAY</sequence>
<dbReference type="EMBL" id="AYSA01000556">
    <property type="protein sequence ID" value="ESZ90970.1"/>
    <property type="molecule type" value="Genomic_DNA"/>
</dbReference>
<reference evidence="2 3" key="1">
    <citation type="journal article" date="2014" name="Genome Announc.">
        <title>Draft genome sequence of Sclerotinia borealis, a psychrophilic plant pathogenic fungus.</title>
        <authorList>
            <person name="Mardanov A.V."/>
            <person name="Beletsky A.V."/>
            <person name="Kadnikov V.V."/>
            <person name="Ignatov A.N."/>
            <person name="Ravin N.V."/>
        </authorList>
    </citation>
    <scope>NUCLEOTIDE SEQUENCE [LARGE SCALE GENOMIC DNA]</scope>
    <source>
        <strain evidence="3">F-4157</strain>
    </source>
</reference>
<protein>
    <submittedName>
        <fullName evidence="2">Uncharacterized protein</fullName>
    </submittedName>
</protein>
<dbReference type="AlphaFoldDB" id="W9C8T7"/>
<gene>
    <name evidence="2" type="ORF">SBOR_8633</name>
</gene>
<dbReference type="Proteomes" id="UP000019487">
    <property type="component" value="Unassembled WGS sequence"/>
</dbReference>
<name>W9C8T7_SCLBF</name>
<evidence type="ECO:0000313" key="3">
    <source>
        <dbReference type="Proteomes" id="UP000019487"/>
    </source>
</evidence>
<accession>W9C8T7</accession>
<evidence type="ECO:0000313" key="2">
    <source>
        <dbReference type="EMBL" id="ESZ90970.1"/>
    </source>
</evidence>
<dbReference type="HOGENOM" id="CLU_439391_0_0_1"/>
<feature type="region of interest" description="Disordered" evidence="1">
    <location>
        <begin position="222"/>
        <end position="242"/>
    </location>
</feature>
<feature type="compositionally biased region" description="Polar residues" evidence="1">
    <location>
        <begin position="224"/>
        <end position="240"/>
    </location>
</feature>
<comment type="caution">
    <text evidence="2">The sequence shown here is derived from an EMBL/GenBank/DDBJ whole genome shotgun (WGS) entry which is preliminary data.</text>
</comment>
<organism evidence="2 3">
    <name type="scientific">Sclerotinia borealis (strain F-4128)</name>
    <dbReference type="NCBI Taxonomy" id="1432307"/>
    <lineage>
        <taxon>Eukaryota</taxon>
        <taxon>Fungi</taxon>
        <taxon>Dikarya</taxon>
        <taxon>Ascomycota</taxon>
        <taxon>Pezizomycotina</taxon>
        <taxon>Leotiomycetes</taxon>
        <taxon>Helotiales</taxon>
        <taxon>Sclerotiniaceae</taxon>
        <taxon>Sclerotinia</taxon>
    </lineage>
</organism>
<keyword evidence="3" id="KW-1185">Reference proteome</keyword>
<evidence type="ECO:0000256" key="1">
    <source>
        <dbReference type="SAM" id="MobiDB-lite"/>
    </source>
</evidence>
<dbReference type="OrthoDB" id="3472142at2759"/>
<proteinExistence type="predicted"/>